<dbReference type="Pfam" id="PF02518">
    <property type="entry name" value="HATPase_c"/>
    <property type="match status" value="1"/>
</dbReference>
<dbReference type="SUPFAM" id="SSF55874">
    <property type="entry name" value="ATPase domain of HSP90 chaperone/DNA topoisomerase II/histidine kinase"/>
    <property type="match status" value="1"/>
</dbReference>
<dbReference type="PRINTS" id="PR00344">
    <property type="entry name" value="BCTRLSENSOR"/>
</dbReference>
<dbReference type="PROSITE" id="PS50110">
    <property type="entry name" value="RESPONSE_REGULATORY"/>
    <property type="match status" value="2"/>
</dbReference>
<evidence type="ECO:0000259" key="11">
    <source>
        <dbReference type="PROSITE" id="PS50109"/>
    </source>
</evidence>
<dbReference type="InterPro" id="IPR003594">
    <property type="entry name" value="HATPase_dom"/>
</dbReference>
<evidence type="ECO:0000256" key="3">
    <source>
        <dbReference type="ARBA" id="ARBA00022553"/>
    </source>
</evidence>
<dbReference type="InterPro" id="IPR011006">
    <property type="entry name" value="CheY-like_superfamily"/>
</dbReference>
<dbReference type="InterPro" id="IPR036097">
    <property type="entry name" value="HisK_dim/P_sf"/>
</dbReference>
<dbReference type="KEGG" id="dti:Desti_5047"/>
<keyword evidence="7" id="KW-0067">ATP-binding</keyword>
<dbReference type="PANTHER" id="PTHR43065:SF42">
    <property type="entry name" value="TWO-COMPONENT SENSOR PPRA"/>
    <property type="match status" value="1"/>
</dbReference>
<dbReference type="Pfam" id="PF00989">
    <property type="entry name" value="PAS"/>
    <property type="match status" value="1"/>
</dbReference>
<keyword evidence="16" id="KW-1185">Reference proteome</keyword>
<dbReference type="InterPro" id="IPR005467">
    <property type="entry name" value="His_kinase_dom"/>
</dbReference>
<dbReference type="OrthoDB" id="5476885at2"/>
<dbReference type="SMART" id="SM00448">
    <property type="entry name" value="REC"/>
    <property type="match status" value="2"/>
</dbReference>
<dbReference type="EMBL" id="CP003360">
    <property type="protein sequence ID" value="AFM27657.1"/>
    <property type="molecule type" value="Genomic_DNA"/>
</dbReference>
<dbReference type="EC" id="2.7.13.3" evidence="2"/>
<feature type="domain" description="Response regulatory" evidence="12">
    <location>
        <begin position="613"/>
        <end position="733"/>
    </location>
</feature>
<keyword evidence="3 9" id="KW-0597">Phosphoprotein</keyword>
<keyword evidence="10" id="KW-0175">Coiled coil</keyword>
<dbReference type="InterPro" id="IPR000700">
    <property type="entry name" value="PAS-assoc_C"/>
</dbReference>
<evidence type="ECO:0000313" key="15">
    <source>
        <dbReference type="EMBL" id="AFM27657.1"/>
    </source>
</evidence>
<evidence type="ECO:0000256" key="7">
    <source>
        <dbReference type="ARBA" id="ARBA00022840"/>
    </source>
</evidence>
<dbReference type="HOGENOM" id="CLU_000445_114_51_7"/>
<comment type="catalytic activity">
    <reaction evidence="1">
        <text>ATP + protein L-histidine = ADP + protein N-phospho-L-histidine.</text>
        <dbReference type="EC" id="2.7.13.3"/>
    </reaction>
</comment>
<dbReference type="CDD" id="cd00130">
    <property type="entry name" value="PAS"/>
    <property type="match status" value="1"/>
</dbReference>
<dbReference type="SUPFAM" id="SSF47384">
    <property type="entry name" value="Homodimeric domain of signal transducing histidine kinase"/>
    <property type="match status" value="1"/>
</dbReference>
<dbReference type="Gene3D" id="1.10.287.130">
    <property type="match status" value="1"/>
</dbReference>
<evidence type="ECO:0000313" key="16">
    <source>
        <dbReference type="Proteomes" id="UP000006055"/>
    </source>
</evidence>
<gene>
    <name evidence="15" type="ordered locus">Desti_5047</name>
</gene>
<feature type="domain" description="PAS" evidence="13">
    <location>
        <begin position="233"/>
        <end position="306"/>
    </location>
</feature>
<name>I4CDL6_DESTA</name>
<evidence type="ECO:0000256" key="2">
    <source>
        <dbReference type="ARBA" id="ARBA00012438"/>
    </source>
</evidence>
<feature type="domain" description="Response regulatory" evidence="12">
    <location>
        <begin position="24"/>
        <end position="140"/>
    </location>
</feature>
<evidence type="ECO:0000259" key="12">
    <source>
        <dbReference type="PROSITE" id="PS50110"/>
    </source>
</evidence>
<dbReference type="InterPro" id="IPR013767">
    <property type="entry name" value="PAS_fold"/>
</dbReference>
<organism evidence="15 16">
    <name type="scientific">Desulfomonile tiedjei (strain ATCC 49306 / DSM 6799 / DCB-1)</name>
    <dbReference type="NCBI Taxonomy" id="706587"/>
    <lineage>
        <taxon>Bacteria</taxon>
        <taxon>Pseudomonadati</taxon>
        <taxon>Thermodesulfobacteriota</taxon>
        <taxon>Desulfomonilia</taxon>
        <taxon>Desulfomonilales</taxon>
        <taxon>Desulfomonilaceae</taxon>
        <taxon>Desulfomonile</taxon>
    </lineage>
</organism>
<evidence type="ECO:0000259" key="14">
    <source>
        <dbReference type="PROSITE" id="PS50113"/>
    </source>
</evidence>
<evidence type="ECO:0000256" key="5">
    <source>
        <dbReference type="ARBA" id="ARBA00022741"/>
    </source>
</evidence>
<dbReference type="SUPFAM" id="SSF55785">
    <property type="entry name" value="PYP-like sensor domain (PAS domain)"/>
    <property type="match status" value="1"/>
</dbReference>
<feature type="domain" description="PAC" evidence="14">
    <location>
        <begin position="311"/>
        <end position="363"/>
    </location>
</feature>
<dbReference type="CDD" id="cd00082">
    <property type="entry name" value="HisKA"/>
    <property type="match status" value="1"/>
</dbReference>
<feature type="domain" description="Histidine kinase" evidence="11">
    <location>
        <begin position="376"/>
        <end position="594"/>
    </location>
</feature>
<reference evidence="16" key="1">
    <citation type="submission" date="2012-06" db="EMBL/GenBank/DDBJ databases">
        <title>Complete sequence of chromosome of Desulfomonile tiedjei DSM 6799.</title>
        <authorList>
            <person name="Lucas S."/>
            <person name="Copeland A."/>
            <person name="Lapidus A."/>
            <person name="Glavina del Rio T."/>
            <person name="Dalin E."/>
            <person name="Tice H."/>
            <person name="Bruce D."/>
            <person name="Goodwin L."/>
            <person name="Pitluck S."/>
            <person name="Peters L."/>
            <person name="Ovchinnikova G."/>
            <person name="Zeytun A."/>
            <person name="Lu M."/>
            <person name="Kyrpides N."/>
            <person name="Mavromatis K."/>
            <person name="Ivanova N."/>
            <person name="Brettin T."/>
            <person name="Detter J.C."/>
            <person name="Han C."/>
            <person name="Larimer F."/>
            <person name="Land M."/>
            <person name="Hauser L."/>
            <person name="Markowitz V."/>
            <person name="Cheng J.-F."/>
            <person name="Hugenholtz P."/>
            <person name="Woyke T."/>
            <person name="Wu D."/>
            <person name="Spring S."/>
            <person name="Schroeder M."/>
            <person name="Brambilla E."/>
            <person name="Klenk H.-P."/>
            <person name="Eisen J.A."/>
        </authorList>
    </citation>
    <scope>NUCLEOTIDE SEQUENCE [LARGE SCALE GENOMIC DNA]</scope>
    <source>
        <strain evidence="16">ATCC 49306 / DSM 6799 / DCB-1</strain>
    </source>
</reference>
<keyword evidence="6" id="KW-0418">Kinase</keyword>
<dbReference type="Pfam" id="PF00512">
    <property type="entry name" value="HisKA"/>
    <property type="match status" value="1"/>
</dbReference>
<evidence type="ECO:0000256" key="6">
    <source>
        <dbReference type="ARBA" id="ARBA00022777"/>
    </source>
</evidence>
<dbReference type="InterPro" id="IPR003661">
    <property type="entry name" value="HisK_dim/P_dom"/>
</dbReference>
<dbReference type="NCBIfam" id="TIGR00229">
    <property type="entry name" value="sensory_box"/>
    <property type="match status" value="1"/>
</dbReference>
<dbReference type="PROSITE" id="PS50109">
    <property type="entry name" value="HIS_KIN"/>
    <property type="match status" value="1"/>
</dbReference>
<dbReference type="InterPro" id="IPR000014">
    <property type="entry name" value="PAS"/>
</dbReference>
<feature type="coiled-coil region" evidence="10">
    <location>
        <begin position="191"/>
        <end position="237"/>
    </location>
</feature>
<dbReference type="Gene3D" id="3.30.450.20">
    <property type="entry name" value="PAS domain"/>
    <property type="match status" value="1"/>
</dbReference>
<dbReference type="GO" id="GO:0006355">
    <property type="term" value="P:regulation of DNA-templated transcription"/>
    <property type="evidence" value="ECO:0007669"/>
    <property type="project" value="InterPro"/>
</dbReference>
<accession>I4CDL6</accession>
<dbReference type="InterPro" id="IPR001789">
    <property type="entry name" value="Sig_transdc_resp-reg_receiver"/>
</dbReference>
<keyword evidence="4" id="KW-0808">Transferase</keyword>
<dbReference type="PROSITE" id="PS50112">
    <property type="entry name" value="PAS"/>
    <property type="match status" value="1"/>
</dbReference>
<dbReference type="Gene3D" id="3.40.50.2300">
    <property type="match status" value="2"/>
</dbReference>
<dbReference type="Proteomes" id="UP000006055">
    <property type="component" value="Chromosome"/>
</dbReference>
<dbReference type="eggNOG" id="COG5002">
    <property type="taxonomic scope" value="Bacteria"/>
</dbReference>
<dbReference type="PROSITE" id="PS50113">
    <property type="entry name" value="PAC"/>
    <property type="match status" value="1"/>
</dbReference>
<keyword evidence="5" id="KW-0547">Nucleotide-binding</keyword>
<dbReference type="SMART" id="SM00091">
    <property type="entry name" value="PAS"/>
    <property type="match status" value="1"/>
</dbReference>
<dbReference type="PANTHER" id="PTHR43065">
    <property type="entry name" value="SENSOR HISTIDINE KINASE"/>
    <property type="match status" value="1"/>
</dbReference>
<evidence type="ECO:0000256" key="8">
    <source>
        <dbReference type="ARBA" id="ARBA00023012"/>
    </source>
</evidence>
<proteinExistence type="predicted"/>
<evidence type="ECO:0000256" key="1">
    <source>
        <dbReference type="ARBA" id="ARBA00000085"/>
    </source>
</evidence>
<protein>
    <recommendedName>
        <fullName evidence="2">histidine kinase</fullName>
        <ecNumber evidence="2">2.7.13.3</ecNumber>
    </recommendedName>
</protein>
<dbReference type="CDD" id="cd00156">
    <property type="entry name" value="REC"/>
    <property type="match status" value="1"/>
</dbReference>
<keyword evidence="8" id="KW-0902">Two-component regulatory system</keyword>
<feature type="modified residue" description="4-aspartylphosphate" evidence="9">
    <location>
        <position position="73"/>
    </location>
</feature>
<dbReference type="Pfam" id="PF00072">
    <property type="entry name" value="Response_reg"/>
    <property type="match status" value="2"/>
</dbReference>
<dbReference type="STRING" id="706587.Desti_5047"/>
<evidence type="ECO:0000256" key="4">
    <source>
        <dbReference type="ARBA" id="ARBA00022679"/>
    </source>
</evidence>
<evidence type="ECO:0000256" key="10">
    <source>
        <dbReference type="SAM" id="Coils"/>
    </source>
</evidence>
<feature type="modified residue" description="4-aspartylphosphate" evidence="9">
    <location>
        <position position="667"/>
    </location>
</feature>
<dbReference type="RefSeq" id="WP_014812760.1">
    <property type="nucleotide sequence ID" value="NC_018025.1"/>
</dbReference>
<dbReference type="SMART" id="SM00387">
    <property type="entry name" value="HATPase_c"/>
    <property type="match status" value="1"/>
</dbReference>
<dbReference type="eggNOG" id="COG0745">
    <property type="taxonomic scope" value="Bacteria"/>
</dbReference>
<evidence type="ECO:0000259" key="13">
    <source>
        <dbReference type="PROSITE" id="PS50112"/>
    </source>
</evidence>
<dbReference type="Gene3D" id="3.30.565.10">
    <property type="entry name" value="Histidine kinase-like ATPase, C-terminal domain"/>
    <property type="match status" value="1"/>
</dbReference>
<dbReference type="InterPro" id="IPR035965">
    <property type="entry name" value="PAS-like_dom_sf"/>
</dbReference>
<dbReference type="GO" id="GO:0000155">
    <property type="term" value="F:phosphorelay sensor kinase activity"/>
    <property type="evidence" value="ECO:0007669"/>
    <property type="project" value="InterPro"/>
</dbReference>
<sequence length="736" mass="81301">MVLLKVDVFSETLRGNLNTMETGEILIVEDSAMQAKRLKRLLEEYRYSVLVAHDGEEGLAMALEHVPTLIVSDIIMPKMDGYRMCRAIKDHKSIQNIPIILLTSLSSPEDVFLGLESGADCYVCKPYDGRTLLSRIESVLTTMAKRPPSKPEEELEIFLGSKKYLIKSSRDQILNLLLSTYQDAVEQNRILREMRTKLVMVNEELEKLVAERTEALKREIEERKQIEEALASEKERLWVTLRTINDGVITTDTRGKVILMNRAAEELTGWTQEEAIGRPITGVCNLIKTETRETGETVVANILKSGGLFGVGDQITLISKGGTEKIVDVNGTPILDKTNKIIGVVLVLRDVTENKRIEEELIKAQKLESLGVLAGGIAHDFNNLLTAILGNVSLAKMYADHQEKVIPRLDEAEKASLRAKDLTQQLLTFAKGGAPVKKTASIADVLKDSVKFALRGSNVRCVFDVAKSLWPVEIDEGQISQVVHNLIINACQAMPSGGTILVQAENTTVWPDQDIGSPLAEGKYVKLSVRDEGHGIPSDILTKIFDPYFTTKKRGSGLGLATSYSILKNHDGLLTVESEIGRGTTFFIHLPVSMRGESEKKLVRETPIYGNGRILVMDDEEMLRAFVGELLDMLGYDVMFAADGHETIEKYRNACESGSPFDCVLMDLTIPGGMGGKETIQKLLEIDPQVKAVVSSGYSDDPVMADFRKYGFLGVVAKPYDAGELSDILNKVIRAS</sequence>
<dbReference type="InterPro" id="IPR004358">
    <property type="entry name" value="Sig_transdc_His_kin-like_C"/>
</dbReference>
<dbReference type="eggNOG" id="COG0784">
    <property type="taxonomic scope" value="Bacteria"/>
</dbReference>
<dbReference type="GO" id="GO:0005524">
    <property type="term" value="F:ATP binding"/>
    <property type="evidence" value="ECO:0007669"/>
    <property type="project" value="UniProtKB-KW"/>
</dbReference>
<dbReference type="InterPro" id="IPR036890">
    <property type="entry name" value="HATPase_C_sf"/>
</dbReference>
<dbReference type="SUPFAM" id="SSF52172">
    <property type="entry name" value="CheY-like"/>
    <property type="match status" value="2"/>
</dbReference>
<dbReference type="SMART" id="SM00388">
    <property type="entry name" value="HisKA"/>
    <property type="match status" value="1"/>
</dbReference>
<evidence type="ECO:0000256" key="9">
    <source>
        <dbReference type="PROSITE-ProRule" id="PRU00169"/>
    </source>
</evidence>
<dbReference type="AlphaFoldDB" id="I4CDL6"/>